<dbReference type="InterPro" id="IPR001849">
    <property type="entry name" value="PH_domain"/>
</dbReference>
<dbReference type="Pfam" id="PF14604">
    <property type="entry name" value="SH3_9"/>
    <property type="match status" value="1"/>
</dbReference>
<dbReference type="SUPFAM" id="SSF50729">
    <property type="entry name" value="PH domain-like"/>
    <property type="match status" value="1"/>
</dbReference>
<evidence type="ECO:0000256" key="1">
    <source>
        <dbReference type="ARBA" id="ARBA00022443"/>
    </source>
</evidence>
<evidence type="ECO:0000256" key="3">
    <source>
        <dbReference type="SAM" id="MobiDB-lite"/>
    </source>
</evidence>
<dbReference type="InterPro" id="IPR011993">
    <property type="entry name" value="PH-like_dom_sf"/>
</dbReference>
<dbReference type="InterPro" id="IPR000219">
    <property type="entry name" value="DH_dom"/>
</dbReference>
<feature type="compositionally biased region" description="Pro residues" evidence="3">
    <location>
        <begin position="1"/>
        <end position="11"/>
    </location>
</feature>
<dbReference type="InterPro" id="IPR001452">
    <property type="entry name" value="SH3_domain"/>
</dbReference>
<reference evidence="7 8" key="1">
    <citation type="journal article" date="2019" name="Sci. Rep.">
        <title>Comparative genomics of chytrid fungi reveal insights into the obligate biotrophic and pathogenic lifestyle of Synchytrium endobioticum.</title>
        <authorList>
            <person name="van de Vossenberg B.T.L.H."/>
            <person name="Warris S."/>
            <person name="Nguyen H.D.T."/>
            <person name="van Gent-Pelzer M.P.E."/>
            <person name="Joly D.L."/>
            <person name="van de Geest H.C."/>
            <person name="Bonants P.J.M."/>
            <person name="Smith D.S."/>
            <person name="Levesque C.A."/>
            <person name="van der Lee T.A.J."/>
        </authorList>
    </citation>
    <scope>NUCLEOTIDE SEQUENCE [LARGE SCALE GENOMIC DNA]</scope>
    <source>
        <strain evidence="7 8">CBS 675.73</strain>
    </source>
</reference>
<comment type="caution">
    <text evidence="7">The sequence shown here is derived from an EMBL/GenBank/DDBJ whole genome shotgun (WGS) entry which is preliminary data.</text>
</comment>
<feature type="domain" description="DH" evidence="5">
    <location>
        <begin position="406"/>
        <end position="590"/>
    </location>
</feature>
<feature type="region of interest" description="Disordered" evidence="3">
    <location>
        <begin position="166"/>
        <end position="188"/>
    </location>
</feature>
<dbReference type="SUPFAM" id="SSF48065">
    <property type="entry name" value="DBL homology domain (DH-domain)"/>
    <property type="match status" value="1"/>
</dbReference>
<dbReference type="OrthoDB" id="1716625at2759"/>
<feature type="domain" description="PX" evidence="6">
    <location>
        <begin position="1274"/>
        <end position="1395"/>
    </location>
</feature>
<feature type="compositionally biased region" description="Polar residues" evidence="3">
    <location>
        <begin position="291"/>
        <end position="302"/>
    </location>
</feature>
<sequence>MQAPPPVPSPRLKPASIQKDANTAAKTVTPSTTTTPSVKNADPFVQFAKALFDFPAHEPDELYFEEEDVIMIPSHTTSNGFRAHAKAADCGGWLYGENNGSWGWFPVSYVRLLSEAEVVAEISNNESYRTKPKPKPVIADSMDSMFTHPGDVKPKAVSGLGKLEEGTDQVEDEDDDDAPLGDPEDAISVPAHNQTRYYLALQAALATPTPDETASESASHKHTAEITQIPNHEESPQLVLDQEISTPSIQRRTWLPKLRRMSGSSSSASSATKLKVTATSSATAVATLNAETTNSTAQSLPSDSKVHFNPTDSDISSMVSDTASFVSTSRDAALGVASGQPPPTPTPTHAEASIPTQQHEPKTPAISSVKTVAIVGQPMGLKKLWIDHIGGADVLEGLGISKTEKQRQEVIYEMITTERDYVGDLEIILNVFLAKCRGAKVLRPKDVAVIFSNLEAILNVNKELLMRLEERQAKHGDGVIEQVGDIFIGVTDYLKMYNMYCSNHPYALMKLQAVRQTKSVAKLLDSLKALPECRNLDLSNFLLKPVQRICKYPLLVREAIKCTDKTHPDFENLTKALAKIETVVTIVNEGSRQAESVQKMLDIQARLTVKHNIVMPSRILKKHGPIDYINKKGDRKRCELYLFNDILLLAKPQNTSTNNHANDSIANSTNSASTEKLKLMAMVPFDMILINCPNASAVDVKVTKGSTGKEVHLIEVVHVNSAKFYLAVDSPTVKASWVKALQEATEEWLSCRQRMNAAAAVVSPKVKADMISAPIGVQVVSGKGVESLVSLEAAAAAPSSVHLLVPAAPPPPPPSSPVRQPTSMCTSPRRNVTAPVPIGSLASDAAKSLEKMKEKRAKNQSSDSLSISSNHQSVASLREPSTLPSDSDDDDKALSSAAGSRPSTPKFSASSTDLVQLKASLHKPKHASSETVAYSESTSNSRLHQPHQEPPQTAEPTHVAPTSRLALNTFIVQDQSKVHHGPPSASSGHKRPAGGIPHSSSLSNTYTAHAGGDDVEVTSSLPAFKSFASKDSIPPSQPVEPADESHVLNSSVVSLPVASPVAQEPIQKESSPLKTRASTETAPVTTKMTHPDIHTEDKTHTHHLPLSDANTFKHGRSFSHQLPASLSQPGSMMQPTQQAPAGSQPMLMKPPHSVTTSQSAIDVGSVQAVSPTRTSGYTGVRARKEMLLRCAFSGVESSVTRAHEIRAEATGETGLSAVVPVPIVKRETTLVSGFEKMAIHAPLTSSMATMNEEVGENDDTEGGELVEKLQMNKPVRKLVFHSVVQKTGRNAKDFIYVIRVYHQTGQYSMIHHTFDDLFEFHTHLVAEFPDDAGVTSGSVRILPEFPPQMMFVSEAVARIRLSLLQQYAAVVVSLPVRISRSPYVMRFFRMDGRHAAMLMAPSQTGDGIARDGVPVTVGIW</sequence>
<gene>
    <name evidence="7" type="ORF">CcCBS67573_g04699</name>
</gene>
<feature type="compositionally biased region" description="Polar residues" evidence="3">
    <location>
        <begin position="998"/>
        <end position="1007"/>
    </location>
</feature>
<dbReference type="SMART" id="SM00325">
    <property type="entry name" value="RhoGEF"/>
    <property type="match status" value="1"/>
</dbReference>
<feature type="region of interest" description="Disordered" evidence="3">
    <location>
        <begin position="1"/>
        <end position="38"/>
    </location>
</feature>
<accession>A0A507FFF5</accession>
<name>A0A507FFF5_9FUNG</name>
<dbReference type="STRING" id="246404.A0A507FFF5"/>
<dbReference type="Gene3D" id="2.30.30.40">
    <property type="entry name" value="SH3 Domains"/>
    <property type="match status" value="1"/>
</dbReference>
<feature type="compositionally biased region" description="Polar residues" evidence="3">
    <location>
        <begin position="901"/>
        <end position="914"/>
    </location>
</feature>
<feature type="region of interest" description="Disordered" evidence="3">
    <location>
        <begin position="976"/>
        <end position="1009"/>
    </location>
</feature>
<feature type="region of interest" description="Disordered" evidence="3">
    <location>
        <begin position="805"/>
        <end position="958"/>
    </location>
</feature>
<dbReference type="Pfam" id="PF00787">
    <property type="entry name" value="PX"/>
    <property type="match status" value="1"/>
</dbReference>
<feature type="compositionally biased region" description="Acidic residues" evidence="3">
    <location>
        <begin position="166"/>
        <end position="185"/>
    </location>
</feature>
<dbReference type="SUPFAM" id="SSF50044">
    <property type="entry name" value="SH3-domain"/>
    <property type="match status" value="1"/>
</dbReference>
<dbReference type="Proteomes" id="UP000320333">
    <property type="component" value="Unassembled WGS sequence"/>
</dbReference>
<feature type="region of interest" description="Disordered" evidence="3">
    <location>
        <begin position="1062"/>
        <end position="1099"/>
    </location>
</feature>
<dbReference type="PROSITE" id="PS50002">
    <property type="entry name" value="SH3"/>
    <property type="match status" value="1"/>
</dbReference>
<dbReference type="SMART" id="SM00233">
    <property type="entry name" value="PH"/>
    <property type="match status" value="1"/>
</dbReference>
<proteinExistence type="predicted"/>
<feature type="region of interest" description="Disordered" evidence="3">
    <location>
        <begin position="208"/>
        <end position="233"/>
    </location>
</feature>
<feature type="compositionally biased region" description="Basic and acidic residues" evidence="3">
    <location>
        <begin position="1089"/>
        <end position="1099"/>
    </location>
</feature>
<feature type="compositionally biased region" description="Polar residues" evidence="3">
    <location>
        <begin position="818"/>
        <end position="830"/>
    </location>
</feature>
<dbReference type="GO" id="GO:0005737">
    <property type="term" value="C:cytoplasm"/>
    <property type="evidence" value="ECO:0007669"/>
    <property type="project" value="TreeGrafter"/>
</dbReference>
<evidence type="ECO:0000259" key="5">
    <source>
        <dbReference type="PROSITE" id="PS50010"/>
    </source>
</evidence>
<dbReference type="Gene3D" id="2.30.29.30">
    <property type="entry name" value="Pleckstrin-homology domain (PH domain)/Phosphotyrosine-binding domain (PTB)"/>
    <property type="match status" value="1"/>
</dbReference>
<feature type="compositionally biased region" description="Polar residues" evidence="3">
    <location>
        <begin position="1120"/>
        <end position="1141"/>
    </location>
</feature>
<dbReference type="InterPro" id="IPR036028">
    <property type="entry name" value="SH3-like_dom_sf"/>
</dbReference>
<protein>
    <recommendedName>
        <fullName evidence="9">DH domain-containing protein</fullName>
    </recommendedName>
</protein>
<dbReference type="SUPFAM" id="SSF64268">
    <property type="entry name" value="PX domain"/>
    <property type="match status" value="1"/>
</dbReference>
<dbReference type="PROSITE" id="PS50010">
    <property type="entry name" value="DH_2"/>
    <property type="match status" value="1"/>
</dbReference>
<dbReference type="Gene3D" id="3.30.1520.10">
    <property type="entry name" value="Phox-like domain"/>
    <property type="match status" value="1"/>
</dbReference>
<feature type="compositionally biased region" description="Polar residues" evidence="3">
    <location>
        <begin position="929"/>
        <end position="943"/>
    </location>
</feature>
<dbReference type="InterPro" id="IPR051092">
    <property type="entry name" value="FYVE_RhoGEF_PH"/>
</dbReference>
<dbReference type="PROSITE" id="PS50195">
    <property type="entry name" value="PX"/>
    <property type="match status" value="1"/>
</dbReference>
<feature type="compositionally biased region" description="Low complexity" evidence="3">
    <location>
        <begin position="861"/>
        <end position="873"/>
    </location>
</feature>
<evidence type="ECO:0008006" key="9">
    <source>
        <dbReference type="Google" id="ProtNLM"/>
    </source>
</evidence>
<feature type="region of interest" description="Disordered" evidence="3">
    <location>
        <begin position="1120"/>
        <end position="1154"/>
    </location>
</feature>
<dbReference type="SMART" id="SM00326">
    <property type="entry name" value="SH3"/>
    <property type="match status" value="1"/>
</dbReference>
<dbReference type="PANTHER" id="PTHR12673">
    <property type="entry name" value="FACIOGENITAL DYSPLASIA PROTEIN"/>
    <property type="match status" value="1"/>
</dbReference>
<evidence type="ECO:0000313" key="8">
    <source>
        <dbReference type="Proteomes" id="UP000320333"/>
    </source>
</evidence>
<evidence type="ECO:0000259" key="6">
    <source>
        <dbReference type="PROSITE" id="PS50195"/>
    </source>
</evidence>
<dbReference type="CDD" id="cd00160">
    <property type="entry name" value="RhoGEF"/>
    <property type="match status" value="1"/>
</dbReference>
<dbReference type="InterPro" id="IPR035899">
    <property type="entry name" value="DBL_dom_sf"/>
</dbReference>
<organism evidence="7 8">
    <name type="scientific">Chytriomyces confervae</name>
    <dbReference type="NCBI Taxonomy" id="246404"/>
    <lineage>
        <taxon>Eukaryota</taxon>
        <taxon>Fungi</taxon>
        <taxon>Fungi incertae sedis</taxon>
        <taxon>Chytridiomycota</taxon>
        <taxon>Chytridiomycota incertae sedis</taxon>
        <taxon>Chytridiomycetes</taxon>
        <taxon>Chytridiales</taxon>
        <taxon>Chytriomycetaceae</taxon>
        <taxon>Chytriomyces</taxon>
    </lineage>
</organism>
<feature type="region of interest" description="Disordered" evidence="3">
    <location>
        <begin position="291"/>
        <end position="314"/>
    </location>
</feature>
<keyword evidence="1 2" id="KW-0728">SH3 domain</keyword>
<dbReference type="GO" id="GO:0035091">
    <property type="term" value="F:phosphatidylinositol binding"/>
    <property type="evidence" value="ECO:0007669"/>
    <property type="project" value="InterPro"/>
</dbReference>
<dbReference type="EMBL" id="QEAP01000148">
    <property type="protein sequence ID" value="TPX74028.1"/>
    <property type="molecule type" value="Genomic_DNA"/>
</dbReference>
<dbReference type="InterPro" id="IPR001683">
    <property type="entry name" value="PX_dom"/>
</dbReference>
<feature type="region of interest" description="Disordered" evidence="3">
    <location>
        <begin position="333"/>
        <end position="365"/>
    </location>
</feature>
<dbReference type="GO" id="GO:0005085">
    <property type="term" value="F:guanyl-nucleotide exchange factor activity"/>
    <property type="evidence" value="ECO:0007669"/>
    <property type="project" value="InterPro"/>
</dbReference>
<dbReference type="SMART" id="SM00312">
    <property type="entry name" value="PX"/>
    <property type="match status" value="1"/>
</dbReference>
<feature type="domain" description="SH3" evidence="4">
    <location>
        <begin position="43"/>
        <end position="115"/>
    </location>
</feature>
<evidence type="ECO:0000313" key="7">
    <source>
        <dbReference type="EMBL" id="TPX74028.1"/>
    </source>
</evidence>
<dbReference type="Gene3D" id="1.20.900.10">
    <property type="entry name" value="Dbl homology (DH) domain"/>
    <property type="match status" value="1"/>
</dbReference>
<keyword evidence="8" id="KW-1185">Reference proteome</keyword>
<dbReference type="InterPro" id="IPR036871">
    <property type="entry name" value="PX_dom_sf"/>
</dbReference>
<dbReference type="PANTHER" id="PTHR12673:SF159">
    <property type="entry name" value="LD03170P"/>
    <property type="match status" value="1"/>
</dbReference>
<dbReference type="Pfam" id="PF00621">
    <property type="entry name" value="RhoGEF"/>
    <property type="match status" value="1"/>
</dbReference>
<evidence type="ECO:0000259" key="4">
    <source>
        <dbReference type="PROSITE" id="PS50002"/>
    </source>
</evidence>
<feature type="compositionally biased region" description="Low complexity" evidence="3">
    <location>
        <begin position="22"/>
        <end position="38"/>
    </location>
</feature>
<evidence type="ECO:0000256" key="2">
    <source>
        <dbReference type="PROSITE-ProRule" id="PRU00192"/>
    </source>
</evidence>
<feature type="compositionally biased region" description="Pro residues" evidence="3">
    <location>
        <begin position="807"/>
        <end position="816"/>
    </location>
</feature>
<feature type="compositionally biased region" description="Polar residues" evidence="3">
    <location>
        <begin position="1068"/>
        <end position="1088"/>
    </location>
</feature>